<evidence type="ECO:0000313" key="4">
    <source>
        <dbReference type="EMBL" id="KOO30785.1"/>
    </source>
</evidence>
<proteinExistence type="predicted"/>
<dbReference type="GO" id="GO:0006913">
    <property type="term" value="P:nucleocytoplasmic transport"/>
    <property type="evidence" value="ECO:0007669"/>
    <property type="project" value="TreeGrafter"/>
</dbReference>
<evidence type="ECO:0000256" key="1">
    <source>
        <dbReference type="ARBA" id="ARBA00022468"/>
    </source>
</evidence>
<reference evidence="5" key="1">
    <citation type="journal article" date="2015" name="PLoS Genet.">
        <title>Genome Sequence and Transcriptome Analyses of Chrysochromulina tobin: Metabolic Tools for Enhanced Algal Fitness in the Prominent Order Prymnesiales (Haptophyceae).</title>
        <authorList>
            <person name="Hovde B.T."/>
            <person name="Deodato C.R."/>
            <person name="Hunsperger H.M."/>
            <person name="Ryken S.A."/>
            <person name="Yost W."/>
            <person name="Jha R.K."/>
            <person name="Patterson J."/>
            <person name="Monnat R.J. Jr."/>
            <person name="Barlow S.B."/>
            <person name="Starkenburg S.R."/>
            <person name="Cattolico R.A."/>
        </authorList>
    </citation>
    <scope>NUCLEOTIDE SEQUENCE</scope>
    <source>
        <strain evidence="5">CCMP291</strain>
    </source>
</reference>
<evidence type="ECO:0000256" key="3">
    <source>
        <dbReference type="ARBA" id="ARBA00022737"/>
    </source>
</evidence>
<dbReference type="AlphaFoldDB" id="A0A0M0JW59"/>
<dbReference type="SMART" id="SM00368">
    <property type="entry name" value="LRR_RI"/>
    <property type="match status" value="9"/>
</dbReference>
<dbReference type="Pfam" id="PF13516">
    <property type="entry name" value="LRR_6"/>
    <property type="match status" value="8"/>
</dbReference>
<name>A0A0M0JW59_9EUKA</name>
<evidence type="ECO:0008006" key="6">
    <source>
        <dbReference type="Google" id="ProtNLM"/>
    </source>
</evidence>
<keyword evidence="5" id="KW-1185">Reference proteome</keyword>
<gene>
    <name evidence="4" type="ORF">Ctob_011287</name>
</gene>
<sequence>MSRYELPGGLGGPLTAQSQTIVTSAAAAARNAYFDVETLLASVESGAIAAVKGTWLVGLHKRGGRLSRRQDLPPEAFWSAGELKRVALALGDDFGVLFVALSYRWLTKEHPDPDGFHLGIVAAVAELYLNLRGGEWLGDDFGPDKFPSQLTAAFRKHGLGLPEFALFWDFASLYQPPRTDAETKLFPKGLQNSNVWYGHARTVVWMQSQLPEGFAARMRASEPPLAETYEDSGWCYVEAAISAAIKPGFLRLDLAKRTEWAMARAYGPGKPWESDDMLARVCARRRPPPPSPETVRRMLQTEKRFTNSSDVSKVADLYATFFGKVINVGELKFQGLEWGDADVVELCEVLPRFAAVRTLDLSDNKIGPEGASALGEALKVNAVMTTLVLNFNRIGDEGAIAIAEALKVNAVVTALSLSDNRIGDEGAIAIAEALKVNAVVTTLILWQNSIGDEGAKAIAEALKVNAVVTTLGLYNNNIGPEGAIAIAEALKVNAVVTALGLGGNNIGDEGAIAIAEALKVTAVLTTLELGYNSIGDDGAKAIAEALKVTAVLTELWLGGNKIGDVGANAIAEALKVNAVLTKLWLGSNNLGDAGKTAVQDAVKGRSGFQLYL</sequence>
<keyword evidence="1" id="KW-0343">GTPase activation</keyword>
<dbReference type="GO" id="GO:0031267">
    <property type="term" value="F:small GTPase binding"/>
    <property type="evidence" value="ECO:0007669"/>
    <property type="project" value="TreeGrafter"/>
</dbReference>
<protein>
    <recommendedName>
        <fullName evidence="6">Protein nlrc3</fullName>
    </recommendedName>
</protein>
<organism evidence="4 5">
    <name type="scientific">Chrysochromulina tobinii</name>
    <dbReference type="NCBI Taxonomy" id="1460289"/>
    <lineage>
        <taxon>Eukaryota</taxon>
        <taxon>Haptista</taxon>
        <taxon>Haptophyta</taxon>
        <taxon>Prymnesiophyceae</taxon>
        <taxon>Prymnesiales</taxon>
        <taxon>Chrysochromulinaceae</taxon>
        <taxon>Chrysochromulina</taxon>
    </lineage>
</organism>
<dbReference type="GO" id="GO:0005829">
    <property type="term" value="C:cytosol"/>
    <property type="evidence" value="ECO:0007669"/>
    <property type="project" value="TreeGrafter"/>
</dbReference>
<comment type="caution">
    <text evidence="4">The sequence shown here is derived from an EMBL/GenBank/DDBJ whole genome shotgun (WGS) entry which is preliminary data.</text>
</comment>
<dbReference type="GO" id="GO:0005634">
    <property type="term" value="C:nucleus"/>
    <property type="evidence" value="ECO:0007669"/>
    <property type="project" value="TreeGrafter"/>
</dbReference>
<dbReference type="PANTHER" id="PTHR24113">
    <property type="entry name" value="RAN GTPASE-ACTIVATING PROTEIN 1"/>
    <property type="match status" value="1"/>
</dbReference>
<dbReference type="SUPFAM" id="SSF52047">
    <property type="entry name" value="RNI-like"/>
    <property type="match status" value="1"/>
</dbReference>
<dbReference type="Proteomes" id="UP000037460">
    <property type="component" value="Unassembled WGS sequence"/>
</dbReference>
<dbReference type="EMBL" id="JWZX01002163">
    <property type="protein sequence ID" value="KOO30785.1"/>
    <property type="molecule type" value="Genomic_DNA"/>
</dbReference>
<evidence type="ECO:0000256" key="2">
    <source>
        <dbReference type="ARBA" id="ARBA00022614"/>
    </source>
</evidence>
<keyword evidence="2" id="KW-0433">Leucine-rich repeat</keyword>
<dbReference type="CDD" id="cd00116">
    <property type="entry name" value="LRR_RI"/>
    <property type="match status" value="1"/>
</dbReference>
<dbReference type="GO" id="GO:0005096">
    <property type="term" value="F:GTPase activator activity"/>
    <property type="evidence" value="ECO:0007669"/>
    <property type="project" value="UniProtKB-KW"/>
</dbReference>
<dbReference type="InterPro" id="IPR032675">
    <property type="entry name" value="LRR_dom_sf"/>
</dbReference>
<accession>A0A0M0JW59</accession>
<keyword evidence="3" id="KW-0677">Repeat</keyword>
<dbReference type="Gene3D" id="3.80.10.10">
    <property type="entry name" value="Ribonuclease Inhibitor"/>
    <property type="match status" value="3"/>
</dbReference>
<dbReference type="InterPro" id="IPR027038">
    <property type="entry name" value="RanGap"/>
</dbReference>
<dbReference type="PANTHER" id="PTHR24113:SF12">
    <property type="entry name" value="RAN GTPASE-ACTIVATING PROTEIN 1"/>
    <property type="match status" value="1"/>
</dbReference>
<dbReference type="OrthoDB" id="120976at2759"/>
<evidence type="ECO:0000313" key="5">
    <source>
        <dbReference type="Proteomes" id="UP000037460"/>
    </source>
</evidence>
<dbReference type="GO" id="GO:0048471">
    <property type="term" value="C:perinuclear region of cytoplasm"/>
    <property type="evidence" value="ECO:0007669"/>
    <property type="project" value="TreeGrafter"/>
</dbReference>
<dbReference type="InterPro" id="IPR001611">
    <property type="entry name" value="Leu-rich_rpt"/>
</dbReference>